<dbReference type="VEuPathDB" id="ToxoDB:CSUI_008818"/>
<sequence length="334" mass="36146">MFQNTPLLQGLVGEAMPTKNAGAHPGAGGAKRPPVRAATFAFLIIVAAASAAASPEASEERSEQTSERTSSTNAASVEALRGRLLQQLRENPMRELPGTEEALFLQVNELASTSEGRELLSNDSLAAEVASKAMAIGFLETVASSFRLELPKLPLVCTDISTKLDDTISYLKTRNIVVRGKRWSSKALDGLKSFGKALRNTGPVSVAAKFLGWKEDEVRQELDQESLFRLIGLIEKEVTAPLGQFAAILEVDRQRASSSTSKQYKAVLDKLKEVGKAIDTCIAFALLEIYRSGEGKRSRIFPVEAVDKALSRKSTATSTEGPHTVHESEQEEDD</sequence>
<dbReference type="OrthoDB" id="331719at2759"/>
<feature type="region of interest" description="Disordered" evidence="1">
    <location>
        <begin position="54"/>
        <end position="76"/>
    </location>
</feature>
<evidence type="ECO:0000313" key="3">
    <source>
        <dbReference type="Proteomes" id="UP000221165"/>
    </source>
</evidence>
<reference evidence="2 3" key="1">
    <citation type="journal article" date="2017" name="Int. J. Parasitol.">
        <title>The genome of the protozoan parasite Cystoisospora suis and a reverse vaccinology approach to identify vaccine candidates.</title>
        <authorList>
            <person name="Palmieri N."/>
            <person name="Shrestha A."/>
            <person name="Ruttkowski B."/>
            <person name="Beck T."/>
            <person name="Vogl C."/>
            <person name="Tomley F."/>
            <person name="Blake D.P."/>
            <person name="Joachim A."/>
        </authorList>
    </citation>
    <scope>NUCLEOTIDE SEQUENCE [LARGE SCALE GENOMIC DNA]</scope>
    <source>
        <strain evidence="2 3">Wien I</strain>
    </source>
</reference>
<evidence type="ECO:0000256" key="1">
    <source>
        <dbReference type="SAM" id="MobiDB-lite"/>
    </source>
</evidence>
<comment type="caution">
    <text evidence="2">The sequence shown here is derived from an EMBL/GenBank/DDBJ whole genome shotgun (WGS) entry which is preliminary data.</text>
</comment>
<dbReference type="AlphaFoldDB" id="A0A2C6JL36"/>
<feature type="compositionally biased region" description="Polar residues" evidence="1">
    <location>
        <begin position="312"/>
        <end position="321"/>
    </location>
</feature>
<dbReference type="RefSeq" id="XP_067919083.1">
    <property type="nucleotide sequence ID" value="XM_068068942.1"/>
</dbReference>
<dbReference type="Proteomes" id="UP000221165">
    <property type="component" value="Unassembled WGS sequence"/>
</dbReference>
<protein>
    <submittedName>
        <fullName evidence="2">Uncharacterized protein</fullName>
    </submittedName>
</protein>
<keyword evidence="3" id="KW-1185">Reference proteome</keyword>
<gene>
    <name evidence="2" type="ORF">CSUI_008818</name>
</gene>
<evidence type="ECO:0000313" key="2">
    <source>
        <dbReference type="EMBL" id="PHJ17361.1"/>
    </source>
</evidence>
<name>A0A2C6JL36_9APIC</name>
<organism evidence="2 3">
    <name type="scientific">Cystoisospora suis</name>
    <dbReference type="NCBI Taxonomy" id="483139"/>
    <lineage>
        <taxon>Eukaryota</taxon>
        <taxon>Sar</taxon>
        <taxon>Alveolata</taxon>
        <taxon>Apicomplexa</taxon>
        <taxon>Conoidasida</taxon>
        <taxon>Coccidia</taxon>
        <taxon>Eucoccidiorida</taxon>
        <taxon>Eimeriorina</taxon>
        <taxon>Sarcocystidae</taxon>
        <taxon>Cystoisospora</taxon>
    </lineage>
</organism>
<proteinExistence type="predicted"/>
<dbReference type="EMBL" id="MIGC01005054">
    <property type="protein sequence ID" value="PHJ17361.1"/>
    <property type="molecule type" value="Genomic_DNA"/>
</dbReference>
<dbReference type="GeneID" id="94432153"/>
<feature type="region of interest" description="Disordered" evidence="1">
    <location>
        <begin position="310"/>
        <end position="334"/>
    </location>
</feature>
<accession>A0A2C6JL36</accession>